<evidence type="ECO:0008006" key="4">
    <source>
        <dbReference type="Google" id="ProtNLM"/>
    </source>
</evidence>
<dbReference type="EMBL" id="OU896714">
    <property type="protein sequence ID" value="CAG9824780.1"/>
    <property type="molecule type" value="Genomic_DNA"/>
</dbReference>
<evidence type="ECO:0000313" key="2">
    <source>
        <dbReference type="EMBL" id="CAG9824780.1"/>
    </source>
</evidence>
<reference evidence="2" key="2">
    <citation type="submission" date="2022-10" db="EMBL/GenBank/DDBJ databases">
        <authorList>
            <consortium name="ENA_rothamsted_submissions"/>
            <consortium name="culmorum"/>
            <person name="King R."/>
        </authorList>
    </citation>
    <scope>NUCLEOTIDE SEQUENCE</scope>
</reference>
<keyword evidence="1" id="KW-0472">Membrane</keyword>
<name>A0A9N9SPL0_PHACE</name>
<dbReference type="Proteomes" id="UP001153737">
    <property type="component" value="Chromosome 8"/>
</dbReference>
<dbReference type="GO" id="GO:0016020">
    <property type="term" value="C:membrane"/>
    <property type="evidence" value="ECO:0007669"/>
    <property type="project" value="TreeGrafter"/>
</dbReference>
<keyword evidence="1" id="KW-0812">Transmembrane</keyword>
<keyword evidence="3" id="KW-1185">Reference proteome</keyword>
<dbReference type="InterPro" id="IPR026620">
    <property type="entry name" value="TMEM177"/>
</dbReference>
<evidence type="ECO:0000313" key="3">
    <source>
        <dbReference type="Proteomes" id="UP001153737"/>
    </source>
</evidence>
<dbReference type="AlphaFoldDB" id="A0A9N9SPL0"/>
<accession>A0A9N9SPL0</accession>
<dbReference type="PANTHER" id="PTHR21824:SF4">
    <property type="entry name" value="TRANSMEMBRANE PROTEIN 177"/>
    <property type="match status" value="1"/>
</dbReference>
<evidence type="ECO:0000256" key="1">
    <source>
        <dbReference type="SAM" id="Phobius"/>
    </source>
</evidence>
<dbReference type="PANTHER" id="PTHR21824">
    <property type="entry name" value="TRANSMEMBRANE PROTEIN 177"/>
    <property type="match status" value="1"/>
</dbReference>
<gene>
    <name evidence="2" type="ORF">PHAECO_LOCUS11633</name>
</gene>
<keyword evidence="1" id="KW-1133">Transmembrane helix</keyword>
<proteinExistence type="predicted"/>
<feature type="transmembrane region" description="Helical" evidence="1">
    <location>
        <begin position="12"/>
        <end position="36"/>
    </location>
</feature>
<organism evidence="2 3">
    <name type="scientific">Phaedon cochleariae</name>
    <name type="common">Mustard beetle</name>
    <dbReference type="NCBI Taxonomy" id="80249"/>
    <lineage>
        <taxon>Eukaryota</taxon>
        <taxon>Metazoa</taxon>
        <taxon>Ecdysozoa</taxon>
        <taxon>Arthropoda</taxon>
        <taxon>Hexapoda</taxon>
        <taxon>Insecta</taxon>
        <taxon>Pterygota</taxon>
        <taxon>Neoptera</taxon>
        <taxon>Endopterygota</taxon>
        <taxon>Coleoptera</taxon>
        <taxon>Polyphaga</taxon>
        <taxon>Cucujiformia</taxon>
        <taxon>Chrysomeloidea</taxon>
        <taxon>Chrysomelidae</taxon>
        <taxon>Chrysomelinae</taxon>
        <taxon>Chrysomelini</taxon>
        <taxon>Phaedon</taxon>
    </lineage>
</organism>
<protein>
    <recommendedName>
        <fullName evidence="4">Transmembrane protein 177</fullName>
    </recommendedName>
</protein>
<sequence length="315" mass="36304">MFCFLVIFQSIFLRIEICFFIAAGTATTATLVATFLPHTLLLEQYKNLVHLYKNGLSVALTPVLQDRFQKTLKLLEVKPIDYHLYKPFFSYGFEVISAGSSYSRFGVIVGLPINFSYSSPEMVDRSKIKIMQESIVWESEIGQQLLNSLFLSENAQLYAMAREIKYRQTGKPMFDVLLSTAACGVTYGVSHHLNQKFNLYAKPLGVRLVVYTLVGLFMIGSYTMSKDMTQMYYEESIDKELKEKSTIFAEGGKEYYTKLLERNKALRHLLGKEGERLYSILGNENYFLRNKHLPLVHRKLIFEDNEPVISEFFDQ</sequence>
<feature type="transmembrane region" description="Helical" evidence="1">
    <location>
        <begin position="205"/>
        <end position="224"/>
    </location>
</feature>
<dbReference type="OrthoDB" id="110174at2759"/>
<reference evidence="2" key="1">
    <citation type="submission" date="2022-01" db="EMBL/GenBank/DDBJ databases">
        <authorList>
            <person name="King R."/>
        </authorList>
    </citation>
    <scope>NUCLEOTIDE SEQUENCE</scope>
</reference>
<feature type="transmembrane region" description="Helical" evidence="1">
    <location>
        <begin position="172"/>
        <end position="193"/>
    </location>
</feature>